<protein>
    <submittedName>
        <fullName evidence="3">Glycosyl transferase</fullName>
    </submittedName>
</protein>
<dbReference type="GO" id="GO:0016757">
    <property type="term" value="F:glycosyltransferase activity"/>
    <property type="evidence" value="ECO:0007669"/>
    <property type="project" value="InterPro"/>
</dbReference>
<dbReference type="KEGG" id="ddf:DEFDS_0338"/>
<dbReference type="Proteomes" id="UP000001520">
    <property type="component" value="Chromosome"/>
</dbReference>
<evidence type="ECO:0000259" key="1">
    <source>
        <dbReference type="Pfam" id="PF00534"/>
    </source>
</evidence>
<dbReference type="PANTHER" id="PTHR12526:SF630">
    <property type="entry name" value="GLYCOSYLTRANSFERASE"/>
    <property type="match status" value="1"/>
</dbReference>
<dbReference type="CDD" id="cd03811">
    <property type="entry name" value="GT4_GT28_WabH-like"/>
    <property type="match status" value="1"/>
</dbReference>
<keyword evidence="4" id="KW-1185">Reference proteome</keyword>
<organism evidence="3 4">
    <name type="scientific">Deferribacter desulfuricans (strain DSM 14783 / JCM 11476 / NBRC 101012 / SSM1)</name>
    <dbReference type="NCBI Taxonomy" id="639282"/>
    <lineage>
        <taxon>Bacteria</taxon>
        <taxon>Pseudomonadati</taxon>
        <taxon>Deferribacterota</taxon>
        <taxon>Deferribacteres</taxon>
        <taxon>Deferribacterales</taxon>
        <taxon>Deferribacteraceae</taxon>
        <taxon>Deferribacter</taxon>
    </lineage>
</organism>
<dbReference type="STRING" id="639282.DEFDS_0338"/>
<name>D3PB66_DEFDS</name>
<dbReference type="HOGENOM" id="CLU_009583_0_4_0"/>
<dbReference type="OrthoDB" id="9790710at2"/>
<dbReference type="EMBL" id="AP011529">
    <property type="protein sequence ID" value="BAI79839.1"/>
    <property type="molecule type" value="Genomic_DNA"/>
</dbReference>
<gene>
    <name evidence="3" type="ordered locus">DEFDS_0338</name>
</gene>
<dbReference type="CAZy" id="GT4">
    <property type="family name" value="Glycosyltransferase Family 4"/>
</dbReference>
<dbReference type="Pfam" id="PF13439">
    <property type="entry name" value="Glyco_transf_4"/>
    <property type="match status" value="1"/>
</dbReference>
<dbReference type="InterPro" id="IPR028098">
    <property type="entry name" value="Glyco_trans_4-like_N"/>
</dbReference>
<dbReference type="PANTHER" id="PTHR12526">
    <property type="entry name" value="GLYCOSYLTRANSFERASE"/>
    <property type="match status" value="1"/>
</dbReference>
<dbReference type="InterPro" id="IPR001296">
    <property type="entry name" value="Glyco_trans_1"/>
</dbReference>
<sequence length="353" mass="40429">MNIAFITSTHRWGGVKSWMLNFAKELESLGHRCFLFSSDKSFLKKGSNFSLKGFYVKFGFDYNPYVISYFYKMFKSLKIDIIICNVYKEIRTAGVAAKLLSLPVVHRVGLSGDFKDKFDVRLAHRFIVDKIIVPCEGMKNDLINNFEFIEDNDVEFVYNGRKVIGEVKNISKPVKFVISSKVQKTKGHLDLLIVFKKLIKNGITDFTCEIYGEGNLSSYINEDIVKNGLENWIKIKGFCYNLEDILNDYHFGLLTSYSEGLPNVVLEYMACGLPVIATDVGCTKEMIEDGSNGFIYNAGDVETLYKLMYECINMSEDIYMKMAENSLKMIEEKFNLTKNAKTLENILTNLIER</sequence>
<feature type="domain" description="Glycosyltransferase subfamily 4-like N-terminal" evidence="2">
    <location>
        <begin position="12"/>
        <end position="160"/>
    </location>
</feature>
<evidence type="ECO:0000259" key="2">
    <source>
        <dbReference type="Pfam" id="PF13439"/>
    </source>
</evidence>
<dbReference type="AlphaFoldDB" id="D3PB66"/>
<dbReference type="Gene3D" id="3.40.50.2000">
    <property type="entry name" value="Glycogen Phosphorylase B"/>
    <property type="match status" value="2"/>
</dbReference>
<dbReference type="RefSeq" id="WP_013007087.1">
    <property type="nucleotide sequence ID" value="NC_013939.1"/>
</dbReference>
<evidence type="ECO:0000313" key="3">
    <source>
        <dbReference type="EMBL" id="BAI79839.1"/>
    </source>
</evidence>
<dbReference type="eggNOG" id="COG0438">
    <property type="taxonomic scope" value="Bacteria"/>
</dbReference>
<keyword evidence="3" id="KW-0808">Transferase</keyword>
<dbReference type="Pfam" id="PF00534">
    <property type="entry name" value="Glycos_transf_1"/>
    <property type="match status" value="1"/>
</dbReference>
<accession>D3PB66</accession>
<reference evidence="3 4" key="1">
    <citation type="journal article" date="2010" name="DNA Res.">
        <title>Bacterial lifestyle in a deep-sea hydrothermal vent chimney revealed by the genome sequence of the thermophilic bacterium Deferribacter desulfuricans SSM1.</title>
        <authorList>
            <person name="Takaki Y."/>
            <person name="Shimamura S."/>
            <person name="Nakagawa S."/>
            <person name="Fukuhara Y."/>
            <person name="Horikawa H."/>
            <person name="Ankai A."/>
            <person name="Harada T."/>
            <person name="Hosoyama A."/>
            <person name="Oguchi A."/>
            <person name="Fukui S."/>
            <person name="Fujita N."/>
            <person name="Takami H."/>
            <person name="Takai K."/>
        </authorList>
    </citation>
    <scope>NUCLEOTIDE SEQUENCE [LARGE SCALE GENOMIC DNA]</scope>
    <source>
        <strain evidence="4">DSM 14783 / JCM 11476 / NBRC 101012 / SSM1</strain>
    </source>
</reference>
<evidence type="ECO:0000313" key="4">
    <source>
        <dbReference type="Proteomes" id="UP000001520"/>
    </source>
</evidence>
<feature type="domain" description="Glycosyl transferase family 1" evidence="1">
    <location>
        <begin position="171"/>
        <end position="326"/>
    </location>
</feature>
<proteinExistence type="predicted"/>
<dbReference type="SUPFAM" id="SSF53756">
    <property type="entry name" value="UDP-Glycosyltransferase/glycogen phosphorylase"/>
    <property type="match status" value="1"/>
</dbReference>